<evidence type="ECO:0000256" key="1">
    <source>
        <dbReference type="ARBA" id="ARBA00004613"/>
    </source>
</evidence>
<evidence type="ECO:0000259" key="8">
    <source>
        <dbReference type="PROSITE" id="PS52012"/>
    </source>
</evidence>
<evidence type="ECO:0000256" key="3">
    <source>
        <dbReference type="ARBA" id="ARBA00022729"/>
    </source>
</evidence>
<feature type="disulfide bond" evidence="5">
    <location>
        <begin position="44"/>
        <end position="77"/>
    </location>
</feature>
<keyword evidence="3 7" id="KW-0732">Signal</keyword>
<feature type="compositionally biased region" description="Polar residues" evidence="6">
    <location>
        <begin position="153"/>
        <end position="169"/>
    </location>
</feature>
<organism evidence="9 10">
    <name type="scientific">Neolecta irregularis (strain DAH-3)</name>
    <dbReference type="NCBI Taxonomy" id="1198029"/>
    <lineage>
        <taxon>Eukaryota</taxon>
        <taxon>Fungi</taxon>
        <taxon>Dikarya</taxon>
        <taxon>Ascomycota</taxon>
        <taxon>Taphrinomycotina</taxon>
        <taxon>Neolectales</taxon>
        <taxon>Neolectaceae</taxon>
        <taxon>Neolecta</taxon>
    </lineage>
</organism>
<comment type="caution">
    <text evidence="9">The sequence shown here is derived from an EMBL/GenBank/DDBJ whole genome shotgun (WGS) entry which is preliminary data.</text>
</comment>
<keyword evidence="5" id="KW-0349">Heme</keyword>
<keyword evidence="10" id="KW-1185">Reference proteome</keyword>
<reference evidence="9 10" key="1">
    <citation type="submission" date="2016-04" db="EMBL/GenBank/DDBJ databases">
        <title>Evolutionary innovation and constraint leading to complex multicellularity in the Ascomycota.</title>
        <authorList>
            <person name="Cisse O."/>
            <person name="Nguyen A."/>
            <person name="Hewitt D.A."/>
            <person name="Jedd G."/>
            <person name="Stajich J.E."/>
        </authorList>
    </citation>
    <scope>NUCLEOTIDE SEQUENCE [LARGE SCALE GENOMIC DNA]</scope>
    <source>
        <strain evidence="9 10">DAH-3</strain>
    </source>
</reference>
<feature type="signal peptide" evidence="7">
    <location>
        <begin position="1"/>
        <end position="15"/>
    </location>
</feature>
<evidence type="ECO:0000313" key="10">
    <source>
        <dbReference type="Proteomes" id="UP000186594"/>
    </source>
</evidence>
<dbReference type="PROSITE" id="PS52012">
    <property type="entry name" value="CFEM"/>
    <property type="match status" value="1"/>
</dbReference>
<protein>
    <recommendedName>
        <fullName evidence="8">CFEM domain-containing protein</fullName>
    </recommendedName>
</protein>
<dbReference type="EMBL" id="LXFE01000415">
    <property type="protein sequence ID" value="OLL25402.1"/>
    <property type="molecule type" value="Genomic_DNA"/>
</dbReference>
<evidence type="ECO:0000256" key="6">
    <source>
        <dbReference type="SAM" id="MobiDB-lite"/>
    </source>
</evidence>
<proteinExistence type="predicted"/>
<keyword evidence="5" id="KW-0408">Iron</keyword>
<comment type="subcellular location">
    <subcellularLocation>
        <location evidence="1">Secreted</location>
    </subcellularLocation>
</comment>
<keyword evidence="5" id="KW-0479">Metal-binding</keyword>
<comment type="caution">
    <text evidence="5">Lacks conserved residue(s) required for the propagation of feature annotation.</text>
</comment>
<keyword evidence="4 5" id="KW-1015">Disulfide bond</keyword>
<dbReference type="AlphaFoldDB" id="A0A1U7LS84"/>
<evidence type="ECO:0000256" key="4">
    <source>
        <dbReference type="ARBA" id="ARBA00023157"/>
    </source>
</evidence>
<evidence type="ECO:0000313" key="9">
    <source>
        <dbReference type="EMBL" id="OLL25402.1"/>
    </source>
</evidence>
<dbReference type="GO" id="GO:0046872">
    <property type="term" value="F:metal ion binding"/>
    <property type="evidence" value="ECO:0007669"/>
    <property type="project" value="UniProtKB-UniRule"/>
</dbReference>
<accession>A0A1U7LS84</accession>
<dbReference type="InterPro" id="IPR008427">
    <property type="entry name" value="Extracellular_membr_CFEM_dom"/>
</dbReference>
<evidence type="ECO:0000256" key="7">
    <source>
        <dbReference type="SAM" id="SignalP"/>
    </source>
</evidence>
<dbReference type="Proteomes" id="UP000186594">
    <property type="component" value="Unassembled WGS sequence"/>
</dbReference>
<feature type="domain" description="CFEM" evidence="8">
    <location>
        <begin position="1"/>
        <end position="104"/>
    </location>
</feature>
<evidence type="ECO:0000256" key="5">
    <source>
        <dbReference type="PROSITE-ProRule" id="PRU01356"/>
    </source>
</evidence>
<feature type="region of interest" description="Disordered" evidence="6">
    <location>
        <begin position="92"/>
        <end position="129"/>
    </location>
</feature>
<keyword evidence="2" id="KW-0964">Secreted</keyword>
<gene>
    <name evidence="9" type="ORF">NEOLI_003865</name>
</gene>
<feature type="chain" id="PRO_5013205405" description="CFEM domain-containing protein" evidence="7">
    <location>
        <begin position="16"/>
        <end position="215"/>
    </location>
</feature>
<name>A0A1U7LS84_NEOID</name>
<feature type="region of interest" description="Disordered" evidence="6">
    <location>
        <begin position="153"/>
        <end position="172"/>
    </location>
</feature>
<sequence>MKFIAAAALVTVALAANGPPDCVIPAVTKVVKDLGLKFDIKALCANQEFINRLTPAVRQACSPSDFALAIQASKDLCAQAGVDISSKLPPLEEEAEHPKTSSAHCKTTTSTAPCKTTTSSAPCKTTTSSAPCSKVTTSSAHCPSHTTKAVTSTASCPDHTTTPAAPSSTHECHKTHSHHATCTTKPPVPTHESTGNFLFISGGMMGLAAFAAALL</sequence>
<feature type="binding site" description="axial binding residue" evidence="5">
    <location>
        <position position="39"/>
    </location>
    <ligand>
        <name>heme</name>
        <dbReference type="ChEBI" id="CHEBI:30413"/>
    </ligand>
    <ligandPart>
        <name>Fe</name>
        <dbReference type="ChEBI" id="CHEBI:18248"/>
    </ligandPart>
</feature>
<evidence type="ECO:0000256" key="2">
    <source>
        <dbReference type="ARBA" id="ARBA00022525"/>
    </source>
</evidence>
<feature type="compositionally biased region" description="Low complexity" evidence="6">
    <location>
        <begin position="105"/>
        <end position="129"/>
    </location>
</feature>
<dbReference type="GO" id="GO:0005576">
    <property type="term" value="C:extracellular region"/>
    <property type="evidence" value="ECO:0007669"/>
    <property type="project" value="UniProtKB-SubCell"/>
</dbReference>